<keyword evidence="3" id="KW-1185">Reference proteome</keyword>
<feature type="compositionally biased region" description="Polar residues" evidence="1">
    <location>
        <begin position="87"/>
        <end position="99"/>
    </location>
</feature>
<dbReference type="Proteomes" id="UP000019335">
    <property type="component" value="Chromosome 7"/>
</dbReference>
<feature type="region of interest" description="Disordered" evidence="1">
    <location>
        <begin position="75"/>
        <end position="99"/>
    </location>
</feature>
<dbReference type="OrthoDB" id="189127at2759"/>
<sequence>MRFLIIPLTSCTPYSPSVKVISRASVSDLSGEPAAPGQITPPLPRGFFHSSLHFLFVHAMARPLLVDEESHVNRSTNNRSVSHECQSKCSNGTTGSPRSSQYLARRSQVLWTVVFASVALFIKRLQQDSPALINPPYCAWRFVGNHDAWNVAFPDMRSLYHVMQIQMSKGDEFKLVAESFPYARYCSYQTYDLRTLMSHQSLRDVDIVPDANGPNCYANLTAAQEGLRQGGYTLYMTARGDQNYTNELRALPDSIESGQFDLFFRIYVEEALQGPPQAPWGHLPPYGKDLAFEWGWAPPPRLYAKRAHLKDGEWREVPFCQYRRRKGFKLLAYLSEIWPAPSPPFAGHPAVAPNKANNVFLPKYTDRQGKFASKDANYVASVAEPRHVRNGSEAMLWARVTGTLPRVPGSLYTPPYVANATDYDVRYVSLSAVHRTIPFRNHATVADTQITEHYQKRLPPGVEWDRKFTIWVVPPQVESAYPRQVMDENPVIMKWGASLFGGGIVEYTGLLYRQVMARSQVVGLEQGALSASGVVNIVPEACQSGQVGPHGEGADAAMKAGDPLEMEQFCCSTEAPMECFLPEYVRYRMGPYYPQVEYFTGGPEDAALTRLEH</sequence>
<evidence type="ECO:0000256" key="1">
    <source>
        <dbReference type="SAM" id="MobiDB-lite"/>
    </source>
</evidence>
<comment type="caution">
    <text evidence="2">The sequence shown here is derived from an EMBL/GenBank/DDBJ whole genome shotgun (WGS) entry which is preliminary data.</text>
</comment>
<dbReference type="AlphaFoldDB" id="W7TUC7"/>
<reference evidence="2 3" key="1">
    <citation type="journal article" date="2014" name="Mol. Plant">
        <title>Chromosome Scale Genome Assembly and Transcriptome Profiling of Nannochloropsis gaditana in Nitrogen Depletion.</title>
        <authorList>
            <person name="Corteggiani Carpinelli E."/>
            <person name="Telatin A."/>
            <person name="Vitulo N."/>
            <person name="Forcato C."/>
            <person name="D'Angelo M."/>
            <person name="Schiavon R."/>
            <person name="Vezzi A."/>
            <person name="Giacometti G.M."/>
            <person name="Morosinotto T."/>
            <person name="Valle G."/>
        </authorList>
    </citation>
    <scope>NUCLEOTIDE SEQUENCE [LARGE SCALE GENOMIC DNA]</scope>
    <source>
        <strain evidence="2 3">B-31</strain>
    </source>
</reference>
<dbReference type="EMBL" id="AZIL01000520">
    <property type="protein sequence ID" value="EWM27118.1"/>
    <property type="molecule type" value="Genomic_DNA"/>
</dbReference>
<accession>W7TUC7</accession>
<name>W7TUC7_9STRA</name>
<protein>
    <submittedName>
        <fullName evidence="2">Uncharacterized protein</fullName>
    </submittedName>
</protein>
<organism evidence="2 3">
    <name type="scientific">Nannochloropsis gaditana</name>
    <dbReference type="NCBI Taxonomy" id="72520"/>
    <lineage>
        <taxon>Eukaryota</taxon>
        <taxon>Sar</taxon>
        <taxon>Stramenopiles</taxon>
        <taxon>Ochrophyta</taxon>
        <taxon>Eustigmatophyceae</taxon>
        <taxon>Eustigmatales</taxon>
        <taxon>Monodopsidaceae</taxon>
        <taxon>Nannochloropsis</taxon>
    </lineage>
</organism>
<gene>
    <name evidence="2" type="ORF">Naga_100046g25</name>
</gene>
<evidence type="ECO:0000313" key="3">
    <source>
        <dbReference type="Proteomes" id="UP000019335"/>
    </source>
</evidence>
<evidence type="ECO:0000313" key="2">
    <source>
        <dbReference type="EMBL" id="EWM27118.1"/>
    </source>
</evidence>
<proteinExistence type="predicted"/>